<name>A0A5M4FE68_9ACTN</name>
<keyword evidence="2" id="KW-1185">Reference proteome</keyword>
<dbReference type="Proteomes" id="UP000380867">
    <property type="component" value="Unassembled WGS sequence"/>
</dbReference>
<dbReference type="OrthoDB" id="9830072at2"/>
<protein>
    <submittedName>
        <fullName evidence="1">Uncharacterized protein</fullName>
    </submittedName>
</protein>
<gene>
    <name evidence="1" type="ORF">ESP70_009275</name>
</gene>
<reference evidence="1" key="1">
    <citation type="submission" date="2019-09" db="EMBL/GenBank/DDBJ databases">
        <authorList>
            <person name="Li J."/>
        </authorList>
    </citation>
    <scope>NUCLEOTIDE SEQUENCE [LARGE SCALE GENOMIC DNA]</scope>
    <source>
        <strain evidence="1">JCM 14732</strain>
    </source>
</reference>
<dbReference type="RefSeq" id="WP_149689001.1">
    <property type="nucleotide sequence ID" value="NZ_SDPQ02000002.1"/>
</dbReference>
<accession>A0A5M4FE68</accession>
<dbReference type="AlphaFoldDB" id="A0A5M4FE68"/>
<comment type="caution">
    <text evidence="1">The sequence shown here is derived from an EMBL/GenBank/DDBJ whole genome shotgun (WGS) entry which is preliminary data.</text>
</comment>
<evidence type="ECO:0000313" key="1">
    <source>
        <dbReference type="EMBL" id="KAA1397552.1"/>
    </source>
</evidence>
<proteinExistence type="predicted"/>
<evidence type="ECO:0000313" key="2">
    <source>
        <dbReference type="Proteomes" id="UP000380867"/>
    </source>
</evidence>
<dbReference type="EMBL" id="SDPQ02000002">
    <property type="protein sequence ID" value="KAA1397552.1"/>
    <property type="molecule type" value="Genomic_DNA"/>
</dbReference>
<organism evidence="1 2">
    <name type="scientific">Aeromicrobium ginsengisoli</name>
    <dbReference type="NCBI Taxonomy" id="363867"/>
    <lineage>
        <taxon>Bacteria</taxon>
        <taxon>Bacillati</taxon>
        <taxon>Actinomycetota</taxon>
        <taxon>Actinomycetes</taxon>
        <taxon>Propionibacteriales</taxon>
        <taxon>Nocardioidaceae</taxon>
        <taxon>Aeromicrobium</taxon>
    </lineage>
</organism>
<sequence>MSRAGAMETALGGLVVAALPIFVSMPWWAIPLVVLGGVLMLAFAAHLRWAEPESAADSARLESEGIAVRARIAEAEDLPDVGVLHRIALDVRADGLNPFEATHVCSNAVCQDAVARHRRGQPASLPVLVSPAAGEWMVSHRRV</sequence>